<accession>A0A6C0IZ89</accession>
<name>A0A6C0IZ89_9ZZZZ</name>
<protein>
    <submittedName>
        <fullName evidence="1">Uncharacterized protein</fullName>
    </submittedName>
</protein>
<dbReference type="AlphaFoldDB" id="A0A6C0IZ89"/>
<proteinExistence type="predicted"/>
<organism evidence="1">
    <name type="scientific">viral metagenome</name>
    <dbReference type="NCBI Taxonomy" id="1070528"/>
    <lineage>
        <taxon>unclassified sequences</taxon>
        <taxon>metagenomes</taxon>
        <taxon>organismal metagenomes</taxon>
    </lineage>
</organism>
<sequence>MNIYNSNQQIKDDNNLYAAFNKFIFSDDRKLLHIFF</sequence>
<evidence type="ECO:0000313" key="1">
    <source>
        <dbReference type="EMBL" id="QHT98658.1"/>
    </source>
</evidence>
<dbReference type="EMBL" id="MN740294">
    <property type="protein sequence ID" value="QHT98658.1"/>
    <property type="molecule type" value="Genomic_DNA"/>
</dbReference>
<reference evidence="1" key="1">
    <citation type="journal article" date="2020" name="Nature">
        <title>Giant virus diversity and host interactions through global metagenomics.</title>
        <authorList>
            <person name="Schulz F."/>
            <person name="Roux S."/>
            <person name="Paez-Espino D."/>
            <person name="Jungbluth S."/>
            <person name="Walsh D.A."/>
            <person name="Denef V.J."/>
            <person name="McMahon K.D."/>
            <person name="Konstantinidis K.T."/>
            <person name="Eloe-Fadrosh E.A."/>
            <person name="Kyrpides N.C."/>
            <person name="Woyke T."/>
        </authorList>
    </citation>
    <scope>NUCLEOTIDE SEQUENCE</scope>
    <source>
        <strain evidence="1">GVMAG-M-3300025676-16</strain>
    </source>
</reference>